<feature type="region of interest" description="Disordered" evidence="16">
    <location>
        <begin position="1"/>
        <end position="34"/>
    </location>
</feature>
<comment type="cofactor">
    <cofactor evidence="1">
        <name>Mn(2+)</name>
        <dbReference type="ChEBI" id="CHEBI:29035"/>
    </cofactor>
</comment>
<evidence type="ECO:0000256" key="14">
    <source>
        <dbReference type="ARBA" id="ARBA00023211"/>
    </source>
</evidence>
<dbReference type="PANTHER" id="PTHR10414">
    <property type="entry name" value="ETHANOLAMINEPHOSPHOTRANSFERASE"/>
    <property type="match status" value="1"/>
</dbReference>
<dbReference type="EMBL" id="JAATIS010000485">
    <property type="protein sequence ID" value="KAG2468024.1"/>
    <property type="molecule type" value="Genomic_DNA"/>
</dbReference>
<evidence type="ECO:0000256" key="13">
    <source>
        <dbReference type="ARBA" id="ARBA00023209"/>
    </source>
</evidence>
<keyword evidence="14" id="KW-0464">Manganese</keyword>
<organism evidence="18 19">
    <name type="scientific">Polypterus senegalus</name>
    <name type="common">Senegal bichir</name>
    <dbReference type="NCBI Taxonomy" id="55291"/>
    <lineage>
        <taxon>Eukaryota</taxon>
        <taxon>Metazoa</taxon>
        <taxon>Chordata</taxon>
        <taxon>Craniata</taxon>
        <taxon>Vertebrata</taxon>
        <taxon>Euteleostomi</taxon>
        <taxon>Actinopterygii</taxon>
        <taxon>Polypteriformes</taxon>
        <taxon>Polypteridae</taxon>
        <taxon>Polypterus</taxon>
    </lineage>
</organism>
<dbReference type="GO" id="GO:0046872">
    <property type="term" value="F:metal ion binding"/>
    <property type="evidence" value="ECO:0007669"/>
    <property type="project" value="UniProtKB-KW"/>
</dbReference>
<evidence type="ECO:0000256" key="7">
    <source>
        <dbReference type="ARBA" id="ARBA00022692"/>
    </source>
</evidence>
<dbReference type="GO" id="GO:0005794">
    <property type="term" value="C:Golgi apparatus"/>
    <property type="evidence" value="ECO:0007669"/>
    <property type="project" value="TreeGrafter"/>
</dbReference>
<dbReference type="PANTHER" id="PTHR10414:SF27">
    <property type="entry name" value="CHOLINE_ETHANOLAMINEPHOSPHOTRANSFERASE 1"/>
    <property type="match status" value="1"/>
</dbReference>
<sequence>MNGHRTVRNRNRDQDRNVDAVCRPHVASGGSSGGGRGNCILRKLIQLPSPPLTRHQLKRLEEHRYSSAGRSLLEPFMQHYWEWLVRQVPAWMAPNLITIVGLIINMITTLVLVYYCPTATEQESLQKSWKNLWPELEFVQTVFPPTKENCELLQLVKRMPGCENAEEECVEEWTAVDDCGHEEYTDDDIVAAVQGTPADLDADDSEEEGDAPTDVVPHTAAASALDLALCYVEQHADATPTDVMFMRRWRNIASSSRF</sequence>
<keyword evidence="7 17" id="KW-0812">Transmembrane</keyword>
<keyword evidence="13" id="KW-0594">Phospholipid biosynthesis</keyword>
<reference evidence="18 19" key="1">
    <citation type="journal article" date="2021" name="Cell">
        <title>Tracing the genetic footprints of vertebrate landing in non-teleost ray-finned fishes.</title>
        <authorList>
            <person name="Bi X."/>
            <person name="Wang K."/>
            <person name="Yang L."/>
            <person name="Pan H."/>
            <person name="Jiang H."/>
            <person name="Wei Q."/>
            <person name="Fang M."/>
            <person name="Yu H."/>
            <person name="Zhu C."/>
            <person name="Cai Y."/>
            <person name="He Y."/>
            <person name="Gan X."/>
            <person name="Zeng H."/>
            <person name="Yu D."/>
            <person name="Zhu Y."/>
            <person name="Jiang H."/>
            <person name="Qiu Q."/>
            <person name="Yang H."/>
            <person name="Zhang Y.E."/>
            <person name="Wang W."/>
            <person name="Zhu M."/>
            <person name="He S."/>
            <person name="Zhang G."/>
        </authorList>
    </citation>
    <scope>NUCLEOTIDE SEQUENCE [LARGE SCALE GENOMIC DNA]</scope>
    <source>
        <strain evidence="18">Bchr_013</strain>
    </source>
</reference>
<evidence type="ECO:0000256" key="16">
    <source>
        <dbReference type="SAM" id="MobiDB-lite"/>
    </source>
</evidence>
<protein>
    <submittedName>
        <fullName evidence="18">CEPT1 ethanolaminephosphotransferase</fullName>
    </submittedName>
</protein>
<evidence type="ECO:0000256" key="5">
    <source>
        <dbReference type="ARBA" id="ARBA00010441"/>
    </source>
</evidence>
<feature type="non-terminal residue" evidence="18">
    <location>
        <position position="1"/>
    </location>
</feature>
<keyword evidence="12 17" id="KW-0472">Membrane</keyword>
<keyword evidence="9" id="KW-0460">Magnesium</keyword>
<keyword evidence="11" id="KW-0443">Lipid metabolism</keyword>
<comment type="caution">
    <text evidence="18">The sequence shown here is derived from an EMBL/GenBank/DDBJ whole genome shotgun (WGS) entry which is preliminary data.</text>
</comment>
<comment type="subcellular location">
    <subcellularLocation>
        <location evidence="3">Endomembrane system</location>
        <topology evidence="3">Multi-pass membrane protein</topology>
    </subcellularLocation>
</comment>
<dbReference type="GO" id="GO:0004307">
    <property type="term" value="F:ethanolaminephosphotransferase activity"/>
    <property type="evidence" value="ECO:0007669"/>
    <property type="project" value="TreeGrafter"/>
</dbReference>
<proteinExistence type="inferred from homology"/>
<keyword evidence="8" id="KW-0479">Metal-binding</keyword>
<evidence type="ECO:0000313" key="18">
    <source>
        <dbReference type="EMBL" id="KAG2468024.1"/>
    </source>
</evidence>
<dbReference type="GO" id="GO:0005789">
    <property type="term" value="C:endoplasmic reticulum membrane"/>
    <property type="evidence" value="ECO:0007669"/>
    <property type="project" value="TreeGrafter"/>
</dbReference>
<evidence type="ECO:0000256" key="17">
    <source>
        <dbReference type="SAM" id="Phobius"/>
    </source>
</evidence>
<accession>A0A8X7XIK9</accession>
<evidence type="ECO:0000256" key="3">
    <source>
        <dbReference type="ARBA" id="ARBA00004127"/>
    </source>
</evidence>
<evidence type="ECO:0000256" key="15">
    <source>
        <dbReference type="ARBA" id="ARBA00023264"/>
    </source>
</evidence>
<comment type="cofactor">
    <cofactor evidence="2">
        <name>Mg(2+)</name>
        <dbReference type="ChEBI" id="CHEBI:18420"/>
    </cofactor>
</comment>
<gene>
    <name evidence="18" type="primary">Cept1</name>
    <name evidence="18" type="ORF">GTO96_0015362</name>
</gene>
<evidence type="ECO:0000256" key="10">
    <source>
        <dbReference type="ARBA" id="ARBA00022989"/>
    </source>
</evidence>
<feature type="non-terminal residue" evidence="18">
    <location>
        <position position="258"/>
    </location>
</feature>
<comment type="pathway">
    <text evidence="4">Lipid metabolism.</text>
</comment>
<evidence type="ECO:0000256" key="12">
    <source>
        <dbReference type="ARBA" id="ARBA00023136"/>
    </source>
</evidence>
<evidence type="ECO:0000256" key="11">
    <source>
        <dbReference type="ARBA" id="ARBA00023098"/>
    </source>
</evidence>
<evidence type="ECO:0000313" key="19">
    <source>
        <dbReference type="Proteomes" id="UP000886611"/>
    </source>
</evidence>
<evidence type="ECO:0000256" key="1">
    <source>
        <dbReference type="ARBA" id="ARBA00001936"/>
    </source>
</evidence>
<dbReference type="AlphaFoldDB" id="A0A8X7XIK9"/>
<comment type="similarity">
    <text evidence="5">Belongs to the CDP-alcohol phosphatidyltransferase class-I family.</text>
</comment>
<evidence type="ECO:0000256" key="4">
    <source>
        <dbReference type="ARBA" id="ARBA00005189"/>
    </source>
</evidence>
<keyword evidence="6" id="KW-0444">Lipid biosynthesis</keyword>
<evidence type="ECO:0000256" key="2">
    <source>
        <dbReference type="ARBA" id="ARBA00001946"/>
    </source>
</evidence>
<keyword evidence="19" id="KW-1185">Reference proteome</keyword>
<dbReference type="GO" id="GO:0004142">
    <property type="term" value="F:diacylglycerol cholinephosphotransferase activity"/>
    <property type="evidence" value="ECO:0007669"/>
    <property type="project" value="TreeGrafter"/>
</dbReference>
<dbReference type="GO" id="GO:0006646">
    <property type="term" value="P:phosphatidylethanolamine biosynthetic process"/>
    <property type="evidence" value="ECO:0007669"/>
    <property type="project" value="TreeGrafter"/>
</dbReference>
<evidence type="ECO:0000256" key="9">
    <source>
        <dbReference type="ARBA" id="ARBA00022842"/>
    </source>
</evidence>
<evidence type="ECO:0000256" key="6">
    <source>
        <dbReference type="ARBA" id="ARBA00022516"/>
    </source>
</evidence>
<feature type="transmembrane region" description="Helical" evidence="17">
    <location>
        <begin position="96"/>
        <end position="115"/>
    </location>
</feature>
<keyword evidence="10 17" id="KW-1133">Transmembrane helix</keyword>
<keyword evidence="15" id="KW-1208">Phospholipid metabolism</keyword>
<evidence type="ECO:0000256" key="8">
    <source>
        <dbReference type="ARBA" id="ARBA00022723"/>
    </source>
</evidence>
<dbReference type="Proteomes" id="UP000886611">
    <property type="component" value="Unassembled WGS sequence"/>
</dbReference>
<name>A0A8X7XIK9_POLSE</name>
<dbReference type="InterPro" id="IPR014472">
    <property type="entry name" value="CHOPT"/>
</dbReference>